<feature type="non-terminal residue" evidence="2">
    <location>
        <position position="1"/>
    </location>
</feature>
<dbReference type="AlphaFoldDB" id="A0A1B6C888"/>
<reference evidence="2" key="1">
    <citation type="submission" date="2015-12" db="EMBL/GenBank/DDBJ databases">
        <title>De novo transcriptome assembly of four potential Pierce s Disease insect vectors from Arizona vineyards.</title>
        <authorList>
            <person name="Tassone E.E."/>
        </authorList>
    </citation>
    <scope>NUCLEOTIDE SEQUENCE</scope>
</reference>
<feature type="region of interest" description="Disordered" evidence="1">
    <location>
        <begin position="1"/>
        <end position="38"/>
    </location>
</feature>
<accession>A0A1B6C888</accession>
<gene>
    <name evidence="2" type="ORF">g.41232</name>
</gene>
<sequence length="486" mass="52114">TPTTTTPAPTTTTPAPTTTPPTPTTTTPAPTTTTSAPTTISTISRETEVADLLAAINHKWTDVTMILNSGTNVIQNTKFSSANLQATLPFTIVNKKLASAFLIVYNGWVRSVGTGYGRCFLGIVTTKANIIQRSLESFSSCTLSLTSSTNQQLTSVTQNIRALNEATVKARVKVNSCSFVQDSALFRTCIAEAQTLYASLGTVESAVNLLRQRWRNNSLSLSTCVGRAVNTGDTLMEAYNAQIRACNSLSPLAAVINIPVIVPINESLYTTQIQNNLGTGLEEADASTVAAIQNATYYVDLVKSSRGHSLAALKDSLLANYSSVRSAFAVAESDFTGTPAAAGCVNIMKAALTINFNTKSAQIFACLQRINSFLLSNQLTVVLNKYNLIRANADKLDTQCLNVNTFFTTQGVRTCVLDARSNLVTELQILEISAKKIATDGQLAAVSVDTCYSQGATNVDSQIGQIKTNFENCIYTVLQQRYIIVL</sequence>
<feature type="compositionally biased region" description="Low complexity" evidence="1">
    <location>
        <begin position="24"/>
        <end position="38"/>
    </location>
</feature>
<organism evidence="2">
    <name type="scientific">Clastoptera arizonana</name>
    <name type="common">Arizona spittle bug</name>
    <dbReference type="NCBI Taxonomy" id="38151"/>
    <lineage>
        <taxon>Eukaryota</taxon>
        <taxon>Metazoa</taxon>
        <taxon>Ecdysozoa</taxon>
        <taxon>Arthropoda</taxon>
        <taxon>Hexapoda</taxon>
        <taxon>Insecta</taxon>
        <taxon>Pterygota</taxon>
        <taxon>Neoptera</taxon>
        <taxon>Paraneoptera</taxon>
        <taxon>Hemiptera</taxon>
        <taxon>Auchenorrhyncha</taxon>
        <taxon>Cercopoidea</taxon>
        <taxon>Clastopteridae</taxon>
        <taxon>Clastoptera</taxon>
    </lineage>
</organism>
<evidence type="ECO:0000313" key="2">
    <source>
        <dbReference type="EMBL" id="JAS09654.1"/>
    </source>
</evidence>
<protein>
    <submittedName>
        <fullName evidence="2">Uncharacterized protein</fullName>
    </submittedName>
</protein>
<name>A0A1B6C888_9HEMI</name>
<dbReference type="EMBL" id="GEDC01027644">
    <property type="protein sequence ID" value="JAS09654.1"/>
    <property type="molecule type" value="Transcribed_RNA"/>
</dbReference>
<proteinExistence type="predicted"/>
<evidence type="ECO:0000256" key="1">
    <source>
        <dbReference type="SAM" id="MobiDB-lite"/>
    </source>
</evidence>
<feature type="compositionally biased region" description="Low complexity" evidence="1">
    <location>
        <begin position="1"/>
        <end position="16"/>
    </location>
</feature>